<keyword evidence="3" id="KW-1185">Reference proteome</keyword>
<feature type="transmembrane region" description="Helical" evidence="1">
    <location>
        <begin position="480"/>
        <end position="497"/>
    </location>
</feature>
<organism evidence="2 3">
    <name type="scientific">Folsomia candida</name>
    <name type="common">Springtail</name>
    <dbReference type="NCBI Taxonomy" id="158441"/>
    <lineage>
        <taxon>Eukaryota</taxon>
        <taxon>Metazoa</taxon>
        <taxon>Ecdysozoa</taxon>
        <taxon>Arthropoda</taxon>
        <taxon>Hexapoda</taxon>
        <taxon>Collembola</taxon>
        <taxon>Entomobryomorpha</taxon>
        <taxon>Isotomoidea</taxon>
        <taxon>Isotomidae</taxon>
        <taxon>Proisotominae</taxon>
        <taxon>Folsomia</taxon>
    </lineage>
</organism>
<feature type="transmembrane region" description="Helical" evidence="1">
    <location>
        <begin position="321"/>
        <end position="342"/>
    </location>
</feature>
<protein>
    <recommendedName>
        <fullName evidence="4">Gustatory receptor</fullName>
    </recommendedName>
</protein>
<evidence type="ECO:0000313" key="3">
    <source>
        <dbReference type="Proteomes" id="UP000198287"/>
    </source>
</evidence>
<keyword evidence="1" id="KW-0472">Membrane</keyword>
<sequence length="505" mass="58153">MPTPTAKVREHSKELIRAFTPIRFFLMMIGQMPFDIKKKKDNTYTFKLNSRSKSWFFFLFMFSIATAFYIMVTVGILSFIFSSATSKWIAPTQYIVVKDPVTGENEAQLWERYNTRKEMVPVLVIWSWMTISFVGSLHVLLYGKFYVHYMNYFNRVVQMMDIDMTGGIKNYLWKNNILTLGVAVGLILGFSLETFGFTAIGNTASVLANFVLRMFNVEIESLNWWEKLSCKMFGLLIMFLALVGSRANIIQFLFFSQLLKNGTKIWNQRFTIALEIDQSQLKKKGYLEDTNADQFHRRLDLKHILKDHLILVQLFRMTESVFGFILLTYYCFEIVSVVMEIYQLAALGGFAPPPPDDDDDIVKDHDVFEADKAQESETFSTAIVCLILMSQHVWFAISTTSDAAAAYEQVLQTNCENSTRKLLISRTPQAMEGFNILRQHGFMYCRNKADRNFALSMFMSFSKYAPMQLTAGGYFSINKALLVAMAAAIVNWAVSIYQTKVDQWK</sequence>
<name>A0A226EVV7_FOLCA</name>
<dbReference type="OMA" id="HYMNYFN"/>
<evidence type="ECO:0000313" key="2">
    <source>
        <dbReference type="EMBL" id="OXA61722.1"/>
    </source>
</evidence>
<keyword evidence="1" id="KW-1133">Transmembrane helix</keyword>
<feature type="transmembrane region" description="Helical" evidence="1">
    <location>
        <begin position="55"/>
        <end position="81"/>
    </location>
</feature>
<dbReference type="Proteomes" id="UP000198287">
    <property type="component" value="Unassembled WGS sequence"/>
</dbReference>
<keyword evidence="1" id="KW-0812">Transmembrane</keyword>
<gene>
    <name evidence="2" type="ORF">Fcan01_02488</name>
</gene>
<dbReference type="EMBL" id="LNIX01000001">
    <property type="protein sequence ID" value="OXA61722.1"/>
    <property type="molecule type" value="Genomic_DNA"/>
</dbReference>
<dbReference type="OrthoDB" id="300641at2759"/>
<feature type="transmembrane region" description="Helical" evidence="1">
    <location>
        <begin position="233"/>
        <end position="254"/>
    </location>
</feature>
<evidence type="ECO:0000256" key="1">
    <source>
        <dbReference type="SAM" id="Phobius"/>
    </source>
</evidence>
<accession>A0A226EVV7</accession>
<reference evidence="2 3" key="1">
    <citation type="submission" date="2015-12" db="EMBL/GenBank/DDBJ databases">
        <title>The genome of Folsomia candida.</title>
        <authorList>
            <person name="Faddeeva A."/>
            <person name="Derks M.F."/>
            <person name="Anvar Y."/>
            <person name="Smit S."/>
            <person name="Van Straalen N."/>
            <person name="Roelofs D."/>
        </authorList>
    </citation>
    <scope>NUCLEOTIDE SEQUENCE [LARGE SCALE GENOMIC DNA]</scope>
    <source>
        <strain evidence="2 3">VU population</strain>
        <tissue evidence="2">Whole body</tissue>
    </source>
</reference>
<feature type="transmembrane region" description="Helical" evidence="1">
    <location>
        <begin position="15"/>
        <end position="34"/>
    </location>
</feature>
<feature type="transmembrane region" description="Helical" evidence="1">
    <location>
        <begin position="125"/>
        <end position="150"/>
    </location>
</feature>
<comment type="caution">
    <text evidence="2">The sequence shown here is derived from an EMBL/GenBank/DDBJ whole genome shotgun (WGS) entry which is preliminary data.</text>
</comment>
<proteinExistence type="predicted"/>
<evidence type="ECO:0008006" key="4">
    <source>
        <dbReference type="Google" id="ProtNLM"/>
    </source>
</evidence>
<feature type="transmembrane region" description="Helical" evidence="1">
    <location>
        <begin position="171"/>
        <end position="189"/>
    </location>
</feature>
<dbReference type="AlphaFoldDB" id="A0A226EVV7"/>